<sequence length="130" mass="14321">MRDFSFIWSPGPPSLFLFPVTLLSSWTITLSNSPGPHLSRTTLILLQNPKNWRFHGTETKLKSPSFSVPPSSLSLLPRNPATSPSRQSRLLRRVRRFPDLGVTKIISVSNVEVAGEVVTLCVQNVVAAGI</sequence>
<dbReference type="EMBL" id="RDQH01000340">
    <property type="protein sequence ID" value="RXH76175.1"/>
    <property type="molecule type" value="Genomic_DNA"/>
</dbReference>
<evidence type="ECO:0000313" key="3">
    <source>
        <dbReference type="EMBL" id="RXH76175.1"/>
    </source>
</evidence>
<feature type="compositionally biased region" description="Low complexity" evidence="1">
    <location>
        <begin position="62"/>
        <end position="77"/>
    </location>
</feature>
<comment type="caution">
    <text evidence="3">The sequence shown here is derived from an EMBL/GenBank/DDBJ whole genome shotgun (WGS) entry which is preliminary data.</text>
</comment>
<feature type="region of interest" description="Disordered" evidence="1">
    <location>
        <begin position="61"/>
        <end position="87"/>
    </location>
</feature>
<evidence type="ECO:0000313" key="4">
    <source>
        <dbReference type="Proteomes" id="UP000290289"/>
    </source>
</evidence>
<name>A0A498I2E2_MALDO</name>
<evidence type="ECO:0000256" key="1">
    <source>
        <dbReference type="SAM" id="MobiDB-lite"/>
    </source>
</evidence>
<feature type="signal peptide" evidence="2">
    <location>
        <begin position="1"/>
        <end position="31"/>
    </location>
</feature>
<protein>
    <submittedName>
        <fullName evidence="3">Uncharacterized protein</fullName>
    </submittedName>
</protein>
<dbReference type="AlphaFoldDB" id="A0A498I2E2"/>
<gene>
    <name evidence="3" type="ORF">DVH24_019063</name>
</gene>
<evidence type="ECO:0000256" key="2">
    <source>
        <dbReference type="SAM" id="SignalP"/>
    </source>
</evidence>
<organism evidence="3 4">
    <name type="scientific">Malus domestica</name>
    <name type="common">Apple</name>
    <name type="synonym">Pyrus malus</name>
    <dbReference type="NCBI Taxonomy" id="3750"/>
    <lineage>
        <taxon>Eukaryota</taxon>
        <taxon>Viridiplantae</taxon>
        <taxon>Streptophyta</taxon>
        <taxon>Embryophyta</taxon>
        <taxon>Tracheophyta</taxon>
        <taxon>Spermatophyta</taxon>
        <taxon>Magnoliopsida</taxon>
        <taxon>eudicotyledons</taxon>
        <taxon>Gunneridae</taxon>
        <taxon>Pentapetalae</taxon>
        <taxon>rosids</taxon>
        <taxon>fabids</taxon>
        <taxon>Rosales</taxon>
        <taxon>Rosaceae</taxon>
        <taxon>Amygdaloideae</taxon>
        <taxon>Maleae</taxon>
        <taxon>Malus</taxon>
    </lineage>
</organism>
<keyword evidence="4" id="KW-1185">Reference proteome</keyword>
<accession>A0A498I2E2</accession>
<dbReference type="Proteomes" id="UP000290289">
    <property type="component" value="Chromosome 14"/>
</dbReference>
<reference evidence="3 4" key="1">
    <citation type="submission" date="2018-10" db="EMBL/GenBank/DDBJ databases">
        <title>A high-quality apple genome assembly.</title>
        <authorList>
            <person name="Hu J."/>
        </authorList>
    </citation>
    <scope>NUCLEOTIDE SEQUENCE [LARGE SCALE GENOMIC DNA]</scope>
    <source>
        <strain evidence="4">cv. HFTH1</strain>
        <tissue evidence="3">Young leaf</tissue>
    </source>
</reference>
<keyword evidence="2" id="KW-0732">Signal</keyword>
<proteinExistence type="predicted"/>
<feature type="chain" id="PRO_5019835331" evidence="2">
    <location>
        <begin position="32"/>
        <end position="130"/>
    </location>
</feature>